<dbReference type="GO" id="GO:0043063">
    <property type="term" value="P:intercellular bridge organization"/>
    <property type="evidence" value="ECO:0007669"/>
    <property type="project" value="InterPro"/>
</dbReference>
<dbReference type="Gene3D" id="1.10.510.10">
    <property type="entry name" value="Transferase(Phosphotransferase) domain 1"/>
    <property type="match status" value="1"/>
</dbReference>
<dbReference type="PROSITE" id="PS50011">
    <property type="entry name" value="PROTEIN_KINASE_DOM"/>
    <property type="match status" value="1"/>
</dbReference>
<dbReference type="GO" id="GO:0007140">
    <property type="term" value="P:male meiotic nuclear division"/>
    <property type="evidence" value="ECO:0007669"/>
    <property type="project" value="InterPro"/>
</dbReference>
<keyword evidence="1" id="KW-0040">ANK repeat</keyword>
<dbReference type="InterPro" id="IPR000719">
    <property type="entry name" value="Prot_kinase_dom"/>
</dbReference>
<dbReference type="SUPFAM" id="SSF56112">
    <property type="entry name" value="Protein kinase-like (PK-like)"/>
    <property type="match status" value="1"/>
</dbReference>
<name>A0AAD9VBN4_ACRCE</name>
<keyword evidence="3" id="KW-0418">Kinase</keyword>
<dbReference type="PANTHER" id="PTHR23060">
    <property type="entry name" value="TESTIS EXPRESSED GENE 14"/>
    <property type="match status" value="1"/>
</dbReference>
<dbReference type="Gene3D" id="1.25.40.20">
    <property type="entry name" value="Ankyrin repeat-containing domain"/>
    <property type="match status" value="1"/>
</dbReference>
<dbReference type="SMART" id="SM00248">
    <property type="entry name" value="ANK"/>
    <property type="match status" value="3"/>
</dbReference>
<dbReference type="Pfam" id="PF07714">
    <property type="entry name" value="PK_Tyr_Ser-Thr"/>
    <property type="match status" value="1"/>
</dbReference>
<evidence type="ECO:0000313" key="3">
    <source>
        <dbReference type="EMBL" id="KAK2568142.1"/>
    </source>
</evidence>
<sequence length="354" mass="40022">MAVSLVNYAFKGNFDKVKECIKNGVDVNASEGSGNSALYYAVLNNRDKTVKFLLDSGANPNRLNREGYTPVNAACLEGYSRCLALLVKYGGCLERVSVSQRESAIESAEKMEDKKLIKLLSQLLQSGAGRNKLKTEEQEETSSYCQRPTVPAIKTDELIVPPLKLIDKLPHMTLQRALWDSTPVTVKSLKEEEGCKRLLMREAKMLSWIRHPRITLLMAVCLDTRPDRACIILERFERSSLFHLLYKTQTEMHLPSRVNLLVDVAEGMTYLHNVSVVHGFLSSFSVFIDEKMRAKVGNLEYSQEIGQKGVQFHQCHQVHENWKSPHQLLCKPASAACDVFRFVDSILKALVRMM</sequence>
<comment type="caution">
    <text evidence="3">The sequence shown here is derived from an EMBL/GenBank/DDBJ whole genome shotgun (WGS) entry which is preliminary data.</text>
</comment>
<dbReference type="GO" id="GO:0008608">
    <property type="term" value="P:attachment of spindle microtubules to kinetochore"/>
    <property type="evidence" value="ECO:0007669"/>
    <property type="project" value="InterPro"/>
</dbReference>
<dbReference type="AlphaFoldDB" id="A0AAD9VBN4"/>
<dbReference type="Proteomes" id="UP001249851">
    <property type="component" value="Unassembled WGS sequence"/>
</dbReference>
<feature type="domain" description="Protein kinase" evidence="2">
    <location>
        <begin position="117"/>
        <end position="354"/>
    </location>
</feature>
<keyword evidence="4" id="KW-1185">Reference proteome</keyword>
<dbReference type="SUPFAM" id="SSF48403">
    <property type="entry name" value="Ankyrin repeat"/>
    <property type="match status" value="1"/>
</dbReference>
<dbReference type="InterPro" id="IPR001245">
    <property type="entry name" value="Ser-Thr/Tyr_kinase_cat_dom"/>
</dbReference>
<organism evidence="3 4">
    <name type="scientific">Acropora cervicornis</name>
    <name type="common">Staghorn coral</name>
    <dbReference type="NCBI Taxonomy" id="6130"/>
    <lineage>
        <taxon>Eukaryota</taxon>
        <taxon>Metazoa</taxon>
        <taxon>Cnidaria</taxon>
        <taxon>Anthozoa</taxon>
        <taxon>Hexacorallia</taxon>
        <taxon>Scleractinia</taxon>
        <taxon>Astrocoeniina</taxon>
        <taxon>Acroporidae</taxon>
        <taxon>Acropora</taxon>
    </lineage>
</organism>
<gene>
    <name evidence="3" type="ORF">P5673_007127</name>
</gene>
<reference evidence="3" key="2">
    <citation type="journal article" date="2023" name="Science">
        <title>Genomic signatures of disease resistance in endangered staghorn corals.</title>
        <authorList>
            <person name="Vollmer S.V."/>
            <person name="Selwyn J.D."/>
            <person name="Despard B.A."/>
            <person name="Roesel C.L."/>
        </authorList>
    </citation>
    <scope>NUCLEOTIDE SEQUENCE</scope>
    <source>
        <strain evidence="3">K2</strain>
    </source>
</reference>
<dbReference type="GO" id="GO:0004713">
    <property type="term" value="F:protein tyrosine kinase activity"/>
    <property type="evidence" value="ECO:0007669"/>
    <property type="project" value="InterPro"/>
</dbReference>
<dbReference type="GO" id="GO:0005524">
    <property type="term" value="F:ATP binding"/>
    <property type="evidence" value="ECO:0007669"/>
    <property type="project" value="InterPro"/>
</dbReference>
<dbReference type="GO" id="GO:0007094">
    <property type="term" value="P:mitotic spindle assembly checkpoint signaling"/>
    <property type="evidence" value="ECO:0007669"/>
    <property type="project" value="InterPro"/>
</dbReference>
<dbReference type="PANTHER" id="PTHR23060:SF3">
    <property type="entry name" value="TESTIS EXPRESSED 14, INTERCELLULAR BRIDGE FORMING FACTOR"/>
    <property type="match status" value="1"/>
</dbReference>
<evidence type="ECO:0000259" key="2">
    <source>
        <dbReference type="PROSITE" id="PS50011"/>
    </source>
</evidence>
<evidence type="ECO:0000313" key="4">
    <source>
        <dbReference type="Proteomes" id="UP001249851"/>
    </source>
</evidence>
<dbReference type="EMBL" id="JARQWQ010000012">
    <property type="protein sequence ID" value="KAK2568142.1"/>
    <property type="molecule type" value="Genomic_DNA"/>
</dbReference>
<keyword evidence="3" id="KW-0808">Transferase</keyword>
<dbReference type="InterPro" id="IPR039339">
    <property type="entry name" value="Tex14"/>
</dbReference>
<dbReference type="InterPro" id="IPR002110">
    <property type="entry name" value="Ankyrin_rpt"/>
</dbReference>
<dbReference type="InterPro" id="IPR011009">
    <property type="entry name" value="Kinase-like_dom_sf"/>
</dbReference>
<proteinExistence type="predicted"/>
<dbReference type="SMART" id="SM00219">
    <property type="entry name" value="TyrKc"/>
    <property type="match status" value="1"/>
</dbReference>
<reference evidence="3" key="1">
    <citation type="journal article" date="2023" name="G3 (Bethesda)">
        <title>Whole genome assembly and annotation of the endangered Caribbean coral Acropora cervicornis.</title>
        <authorList>
            <person name="Selwyn J.D."/>
            <person name="Vollmer S.V."/>
        </authorList>
    </citation>
    <scope>NUCLEOTIDE SEQUENCE</scope>
    <source>
        <strain evidence="3">K2</strain>
    </source>
</reference>
<accession>A0AAD9VBN4</accession>
<dbReference type="InterPro" id="IPR036770">
    <property type="entry name" value="Ankyrin_rpt-contain_sf"/>
</dbReference>
<evidence type="ECO:0000256" key="1">
    <source>
        <dbReference type="PROSITE-ProRule" id="PRU00023"/>
    </source>
</evidence>
<protein>
    <submittedName>
        <fullName evidence="3">Inactive serine/threonine-protein kinase TEX14</fullName>
    </submittedName>
</protein>
<dbReference type="Pfam" id="PF12796">
    <property type="entry name" value="Ank_2"/>
    <property type="match status" value="1"/>
</dbReference>
<dbReference type="GO" id="GO:0051306">
    <property type="term" value="P:mitotic sister chromatid separation"/>
    <property type="evidence" value="ECO:0007669"/>
    <property type="project" value="InterPro"/>
</dbReference>
<dbReference type="InterPro" id="IPR020635">
    <property type="entry name" value="Tyr_kinase_cat_dom"/>
</dbReference>
<dbReference type="PROSITE" id="PS50297">
    <property type="entry name" value="ANK_REP_REGION"/>
    <property type="match status" value="1"/>
</dbReference>
<dbReference type="PROSITE" id="PS50088">
    <property type="entry name" value="ANK_REPEAT"/>
    <property type="match status" value="1"/>
</dbReference>
<feature type="repeat" description="ANK" evidence="1">
    <location>
        <begin position="33"/>
        <end position="65"/>
    </location>
</feature>
<dbReference type="PIRSF" id="PIRSF000654">
    <property type="entry name" value="Integrin-linked_kinase"/>
    <property type="match status" value="1"/>
</dbReference>